<comment type="caution">
    <text evidence="2">The sequence shown here is derived from an EMBL/GenBank/DDBJ whole genome shotgun (WGS) entry which is preliminary data.</text>
</comment>
<protein>
    <submittedName>
        <fullName evidence="2">Uncharacterized protein</fullName>
    </submittedName>
</protein>
<gene>
    <name evidence="2" type="ORF">A2851_04755</name>
</gene>
<sequence>MDERERSKVMNMNEEERMQYMEDQRNRWLPPDQASSKPYHPEGLLPMEAFMGDKDHQGMKPINPGAGATPEQRRIYQMNVERYKEFQANPEQYQQQFEQQYNAEYQRQYNEQYRAQSQQFRPDGRPTDGQMPPGSFRAPENMSREGMVLPQGEFRTPDQLQFHPPEGAGMLPPGPMPGAMPSESPEAHLDPITFLASAAVMFMAQLGF</sequence>
<proteinExistence type="predicted"/>
<name>A0A1F6CT74_9BACT</name>
<evidence type="ECO:0000256" key="1">
    <source>
        <dbReference type="SAM" id="MobiDB-lite"/>
    </source>
</evidence>
<feature type="region of interest" description="Disordered" evidence="1">
    <location>
        <begin position="114"/>
        <end position="141"/>
    </location>
</feature>
<organism evidence="2 3">
    <name type="scientific">Candidatus Kaiserbacteria bacterium RIFCSPHIGHO2_01_FULL_53_29</name>
    <dbReference type="NCBI Taxonomy" id="1798480"/>
    <lineage>
        <taxon>Bacteria</taxon>
        <taxon>Candidatus Kaiseribacteriota</taxon>
    </lineage>
</organism>
<dbReference type="EMBL" id="MFKT01000029">
    <property type="protein sequence ID" value="OGG52335.1"/>
    <property type="molecule type" value="Genomic_DNA"/>
</dbReference>
<feature type="region of interest" description="Disordered" evidence="1">
    <location>
        <begin position="156"/>
        <end position="185"/>
    </location>
</feature>
<evidence type="ECO:0000313" key="2">
    <source>
        <dbReference type="EMBL" id="OGG52335.1"/>
    </source>
</evidence>
<dbReference type="Proteomes" id="UP000176863">
    <property type="component" value="Unassembled WGS sequence"/>
</dbReference>
<dbReference type="AlphaFoldDB" id="A0A1F6CT74"/>
<accession>A0A1F6CT74</accession>
<evidence type="ECO:0000313" key="3">
    <source>
        <dbReference type="Proteomes" id="UP000176863"/>
    </source>
</evidence>
<reference evidence="2 3" key="1">
    <citation type="journal article" date="2016" name="Nat. Commun.">
        <title>Thousands of microbial genomes shed light on interconnected biogeochemical processes in an aquifer system.</title>
        <authorList>
            <person name="Anantharaman K."/>
            <person name="Brown C.T."/>
            <person name="Hug L.A."/>
            <person name="Sharon I."/>
            <person name="Castelle C.J."/>
            <person name="Probst A.J."/>
            <person name="Thomas B.C."/>
            <person name="Singh A."/>
            <person name="Wilkins M.J."/>
            <person name="Karaoz U."/>
            <person name="Brodie E.L."/>
            <person name="Williams K.H."/>
            <person name="Hubbard S.S."/>
            <person name="Banfield J.F."/>
        </authorList>
    </citation>
    <scope>NUCLEOTIDE SEQUENCE [LARGE SCALE GENOMIC DNA]</scope>
</reference>